<dbReference type="EMBL" id="WJBB01000004">
    <property type="protein sequence ID" value="MBC3796413.1"/>
    <property type="molecule type" value="Genomic_DNA"/>
</dbReference>
<accession>A0ABR6WIU4</accession>
<evidence type="ECO:0000313" key="1">
    <source>
        <dbReference type="EMBL" id="MBC3796413.1"/>
    </source>
</evidence>
<comment type="caution">
    <text evidence="1">The sequence shown here is derived from an EMBL/GenBank/DDBJ whole genome shotgun (WGS) entry which is preliminary data.</text>
</comment>
<protein>
    <submittedName>
        <fullName evidence="1">Uncharacterized protein</fullName>
    </submittedName>
</protein>
<reference evidence="1 2" key="1">
    <citation type="journal article" date="2020" name="mSystems">
        <title>Defining Genomic and Predicted Metabolic Features of the Acetobacterium Genus.</title>
        <authorList>
            <person name="Ross D.E."/>
            <person name="Marshall C.W."/>
            <person name="Gulliver D."/>
            <person name="May H.D."/>
            <person name="Norman R.S."/>
        </authorList>
    </citation>
    <scope>NUCLEOTIDE SEQUENCE [LARGE SCALE GENOMIC DNA]</scope>
    <source>
        <strain evidence="1 2">DSM 9173</strain>
    </source>
</reference>
<keyword evidence="2" id="KW-1185">Reference proteome</keyword>
<evidence type="ECO:0000313" key="2">
    <source>
        <dbReference type="Proteomes" id="UP000653358"/>
    </source>
</evidence>
<sequence>MLKNGYRYTKTMVLGEELLKDTGNRYRFVNQRASKGNAEKGLEAGATVTLQIVEDHSKLVIDKATGLEQDNNVLETFDCTILGVAYPLPYKKGDYVALENFDASLSYYINFSFILRFHGIKLLKSANLQGQGSVSNAAAGQAK</sequence>
<dbReference type="RefSeq" id="WP_148603361.1">
    <property type="nucleotide sequence ID" value="NZ_RXYB01000007.1"/>
</dbReference>
<dbReference type="Proteomes" id="UP000653358">
    <property type="component" value="Unassembled WGS sequence"/>
</dbReference>
<proteinExistence type="predicted"/>
<organism evidence="1 2">
    <name type="scientific">Acetobacterium tundrae</name>
    <dbReference type="NCBI Taxonomy" id="132932"/>
    <lineage>
        <taxon>Bacteria</taxon>
        <taxon>Bacillati</taxon>
        <taxon>Bacillota</taxon>
        <taxon>Clostridia</taxon>
        <taxon>Eubacteriales</taxon>
        <taxon>Eubacteriaceae</taxon>
        <taxon>Acetobacterium</taxon>
    </lineage>
</organism>
<name>A0ABR6WIU4_9FIRM</name>
<gene>
    <name evidence="1" type="ORF">GH807_05030</name>
</gene>